<protein>
    <submittedName>
        <fullName evidence="2">Uncharacterized protein</fullName>
    </submittedName>
</protein>
<reference evidence="2" key="1">
    <citation type="submission" date="2023-10" db="EMBL/GenBank/DDBJ databases">
        <authorList>
            <person name="Chen Y."/>
            <person name="Shah S."/>
            <person name="Dougan E. K."/>
            <person name="Thang M."/>
            <person name="Chan C."/>
        </authorList>
    </citation>
    <scope>NUCLEOTIDE SEQUENCE [LARGE SCALE GENOMIC DNA]</scope>
</reference>
<evidence type="ECO:0000313" key="2">
    <source>
        <dbReference type="EMBL" id="CAK0806652.1"/>
    </source>
</evidence>
<dbReference type="Proteomes" id="UP001189429">
    <property type="component" value="Unassembled WGS sequence"/>
</dbReference>
<gene>
    <name evidence="2" type="ORF">PCOR1329_LOCUS12804</name>
</gene>
<name>A0ABN9QLE7_9DINO</name>
<feature type="coiled-coil region" evidence="1">
    <location>
        <begin position="13"/>
        <end position="59"/>
    </location>
</feature>
<evidence type="ECO:0000256" key="1">
    <source>
        <dbReference type="SAM" id="Coils"/>
    </source>
</evidence>
<keyword evidence="1" id="KW-0175">Coiled coil</keyword>
<organism evidence="2 3">
    <name type="scientific">Prorocentrum cordatum</name>
    <dbReference type="NCBI Taxonomy" id="2364126"/>
    <lineage>
        <taxon>Eukaryota</taxon>
        <taxon>Sar</taxon>
        <taxon>Alveolata</taxon>
        <taxon>Dinophyceae</taxon>
        <taxon>Prorocentrales</taxon>
        <taxon>Prorocentraceae</taxon>
        <taxon>Prorocentrum</taxon>
    </lineage>
</organism>
<accession>A0ABN9QLE7</accession>
<dbReference type="EMBL" id="CAUYUJ010003760">
    <property type="protein sequence ID" value="CAK0806652.1"/>
    <property type="molecule type" value="Genomic_DNA"/>
</dbReference>
<evidence type="ECO:0000313" key="3">
    <source>
        <dbReference type="Proteomes" id="UP001189429"/>
    </source>
</evidence>
<proteinExistence type="predicted"/>
<keyword evidence="3" id="KW-1185">Reference proteome</keyword>
<comment type="caution">
    <text evidence="2">The sequence shown here is derived from an EMBL/GenBank/DDBJ whole genome shotgun (WGS) entry which is preliminary data.</text>
</comment>
<sequence length="293" mass="31831">MPQPGVAVPAAHLRNIEARVQEVADLVRGVEARVRAELSEDLGARVDLLARRVEALEGELGRPGPATCAEALGTEARRAEKLREYSASAAPCGSHPDPTSSTPTCYNVAPAPVNSNGQVPGESQMLFAVSPEYVLAESIWDASIFIGLDGFHHLSDTFTLVCLLMKNMILQLVLTSVVWEFMCKDPAAPERLQDLLQFRLTSGHHVSSSVGDSRTSMIAEVCREAKNDALHISHSPNRVLEQFQLLSEGLGSLRPQRRTAALLHRHFLMGLPDPDGGGLHLQVCTCTPLFTSW</sequence>